<protein>
    <submittedName>
        <fullName evidence="1">Uncharacterized protein</fullName>
    </submittedName>
</protein>
<name>A0A2S4UFL3_9BASI</name>
<dbReference type="VEuPathDB" id="FungiDB:PSTT_01085"/>
<dbReference type="OrthoDB" id="1894652at2759"/>
<evidence type="ECO:0000313" key="1">
    <source>
        <dbReference type="EMBL" id="POV96069.1"/>
    </source>
</evidence>
<keyword evidence="2" id="KW-1185">Reference proteome</keyword>
<dbReference type="Pfam" id="PF21203">
    <property type="entry name" value="ECM10"/>
    <property type="match status" value="1"/>
</dbReference>
<organism evidence="1 2">
    <name type="scientific">Puccinia striiformis</name>
    <dbReference type="NCBI Taxonomy" id="27350"/>
    <lineage>
        <taxon>Eukaryota</taxon>
        <taxon>Fungi</taxon>
        <taxon>Dikarya</taxon>
        <taxon>Basidiomycota</taxon>
        <taxon>Pucciniomycotina</taxon>
        <taxon>Pucciniomycetes</taxon>
        <taxon>Pucciniales</taxon>
        <taxon>Pucciniaceae</taxon>
        <taxon>Puccinia</taxon>
    </lineage>
</organism>
<evidence type="ECO:0000313" key="2">
    <source>
        <dbReference type="Proteomes" id="UP000238274"/>
    </source>
</evidence>
<reference evidence="1 2" key="1">
    <citation type="submission" date="2017-12" db="EMBL/GenBank/DDBJ databases">
        <title>Gene loss provides genomic basis for host adaptation in cereal stripe rust fungi.</title>
        <authorList>
            <person name="Xia C."/>
        </authorList>
    </citation>
    <scope>NUCLEOTIDE SEQUENCE [LARGE SCALE GENOMIC DNA]</scope>
    <source>
        <strain evidence="1 2">93TX-2</strain>
    </source>
</reference>
<comment type="caution">
    <text evidence="1">The sequence shown here is derived from an EMBL/GenBank/DDBJ whole genome shotgun (WGS) entry which is preliminary data.</text>
</comment>
<reference evidence="2" key="2">
    <citation type="journal article" date="2018" name="BMC Genomics">
        <title>Genomic insights into host adaptation between the wheat stripe rust pathogen (Puccinia striiformis f. sp. tritici) and the barley stripe rust pathogen (Puccinia striiformis f. sp. hordei).</title>
        <authorList>
            <person name="Xia C."/>
            <person name="Wang M."/>
            <person name="Yin C."/>
            <person name="Cornejo O.E."/>
            <person name="Hulbert S.H."/>
            <person name="Chen X."/>
        </authorList>
    </citation>
    <scope>NUCLEOTIDE SEQUENCE [LARGE SCALE GENOMIC DNA]</scope>
    <source>
        <strain evidence="2">93TX-2</strain>
    </source>
</reference>
<gene>
    <name evidence="1" type="ORF">PSHT_15363</name>
</gene>
<dbReference type="AlphaFoldDB" id="A0A2S4UFL3"/>
<sequence>MVKAIQSLSSLASYRSLCQTILLVYMVTGGDTAHIEASPRSSYALYHRLGPGSTTSTNLSSTEWQKRALLEIESSDSNNLPRAQDPVQFKVSSFTKLSPSLQIPESASFHDWVYQISLVPADSPPLPGQLPHSLTGSPISSFPLCALMMEPSESKEGPIQEYINIWIRSSLTEKMSDNNLELDLLGLQWSSSLSKSTSVTCESLDPKSPKIDQDSLLRSKVNKLIQNQGQSNIKLSVRNPEVLEEPILTPYPIQKPPEFLADGTVKPPVAEKGWLSKYWMYILPVVVMLLVGGGPPPEESTEQQAPPAGKK</sequence>
<proteinExistence type="predicted"/>
<dbReference type="EMBL" id="PKSM01000385">
    <property type="protein sequence ID" value="POV96069.1"/>
    <property type="molecule type" value="Genomic_DNA"/>
</dbReference>
<accession>A0A2S4UFL3</accession>
<reference evidence="2" key="3">
    <citation type="journal article" date="2018" name="Mol. Plant Microbe Interact.">
        <title>Genome sequence resources for the wheat stripe rust pathogen (Puccinia striiformis f. sp. tritici) and the barley stripe rust pathogen (Puccinia striiformis f. sp. hordei).</title>
        <authorList>
            <person name="Xia C."/>
            <person name="Wang M."/>
            <person name="Yin C."/>
            <person name="Cornejo O.E."/>
            <person name="Hulbert S.H."/>
            <person name="Chen X."/>
        </authorList>
    </citation>
    <scope>NUCLEOTIDE SEQUENCE [LARGE SCALE GENOMIC DNA]</scope>
    <source>
        <strain evidence="2">93TX-2</strain>
    </source>
</reference>
<dbReference type="VEuPathDB" id="FungiDB:PSHT_15363"/>
<dbReference type="Proteomes" id="UP000238274">
    <property type="component" value="Unassembled WGS sequence"/>
</dbReference>